<proteinExistence type="predicted"/>
<dbReference type="OrthoDB" id="4161727at2759"/>
<dbReference type="AlphaFoldDB" id="A0A9P5EKL2"/>
<evidence type="ECO:0000256" key="2">
    <source>
        <dbReference type="SAM" id="MobiDB-lite"/>
    </source>
</evidence>
<keyword evidence="1" id="KW-0479">Metal-binding</keyword>
<dbReference type="Proteomes" id="UP000711996">
    <property type="component" value="Unassembled WGS sequence"/>
</dbReference>
<reference evidence="4" key="1">
    <citation type="submission" date="2019-06" db="EMBL/GenBank/DDBJ databases">
        <authorList>
            <person name="Gan P."/>
            <person name="Shirasu K."/>
        </authorList>
    </citation>
    <scope>NUCLEOTIDE SEQUENCE [LARGE SCALE GENOMIC DNA]</scope>
    <source>
        <strain evidence="4">CAD2</strain>
    </source>
</reference>
<dbReference type="PANTHER" id="PTHR38166">
    <property type="entry name" value="C2H2-TYPE DOMAIN-CONTAINING PROTEIN-RELATED"/>
    <property type="match status" value="1"/>
</dbReference>
<gene>
    <name evidence="4" type="ORF">CGCSCA2_v010562</name>
</gene>
<feature type="region of interest" description="Disordered" evidence="2">
    <location>
        <begin position="1"/>
        <end position="20"/>
    </location>
</feature>
<keyword evidence="5" id="KW-1185">Reference proteome</keyword>
<name>A0A9P5EKL2_COLSI</name>
<keyword evidence="1" id="KW-0863">Zinc-finger</keyword>
<dbReference type="PANTHER" id="PTHR38166:SF1">
    <property type="entry name" value="C2H2-TYPE DOMAIN-CONTAINING PROTEIN"/>
    <property type="match status" value="1"/>
</dbReference>
<dbReference type="GO" id="GO:0008270">
    <property type="term" value="F:zinc ion binding"/>
    <property type="evidence" value="ECO:0007669"/>
    <property type="project" value="UniProtKB-KW"/>
</dbReference>
<keyword evidence="1" id="KW-0862">Zinc</keyword>
<organism evidence="4 5">
    <name type="scientific">Colletotrichum siamense</name>
    <name type="common">Anthracnose fungus</name>
    <dbReference type="NCBI Taxonomy" id="690259"/>
    <lineage>
        <taxon>Eukaryota</taxon>
        <taxon>Fungi</taxon>
        <taxon>Dikarya</taxon>
        <taxon>Ascomycota</taxon>
        <taxon>Pezizomycotina</taxon>
        <taxon>Sordariomycetes</taxon>
        <taxon>Hypocreomycetidae</taxon>
        <taxon>Glomerellales</taxon>
        <taxon>Glomerellaceae</taxon>
        <taxon>Colletotrichum</taxon>
        <taxon>Colletotrichum gloeosporioides species complex</taxon>
    </lineage>
</organism>
<dbReference type="InterPro" id="IPR013087">
    <property type="entry name" value="Znf_C2H2_type"/>
</dbReference>
<feature type="domain" description="C2H2-type" evidence="3">
    <location>
        <begin position="173"/>
        <end position="194"/>
    </location>
</feature>
<evidence type="ECO:0000313" key="5">
    <source>
        <dbReference type="Proteomes" id="UP000711996"/>
    </source>
</evidence>
<feature type="region of interest" description="Disordered" evidence="2">
    <location>
        <begin position="84"/>
        <end position="127"/>
    </location>
</feature>
<accession>A0A9P5EKL2</accession>
<evidence type="ECO:0000313" key="4">
    <source>
        <dbReference type="EMBL" id="KAF4852193.1"/>
    </source>
</evidence>
<comment type="caution">
    <text evidence="4">The sequence shown here is derived from an EMBL/GenBank/DDBJ whole genome shotgun (WGS) entry which is preliminary data.</text>
</comment>
<sequence length="388" mass="43853">MSSLGTVSSSEGSVSESLATDTSEFDLAATLVTSHRTLRAQANVQQFFTHFIDLRLGVREVAGGNAESSSRDYLQEAQYNIYEASTTTDRRSASRTKRSRQTEDGNEDSGQTPNDNPGAKRPKPETTEKLKIACPFMKWSPEQFSTWRTCVGPGFDGMNRMKEHLKRRHFKEHTCERCGDLFESKKMLQEHQRLPISCILKDAPVEDGFMNSTQWDEISRKRSRCSVEERWKEIYLILFPDTAPAAIPSPYFDMSDVTNNVAAIFEPEEYEAYLKCHLPPRVLMRLQKELAVLSETIKAQLAVIVQEESSETLKAYVRQKNEDKTELLSESINIPPELPVLDGEFLRSIKMFGDEEDLDFEFLNADGGFNVGMRKGEQPADSGYGSLG</sequence>
<dbReference type="EMBL" id="QPMT01000040">
    <property type="protein sequence ID" value="KAF4852193.1"/>
    <property type="molecule type" value="Genomic_DNA"/>
</dbReference>
<dbReference type="PROSITE" id="PS50157">
    <property type="entry name" value="ZINC_FINGER_C2H2_2"/>
    <property type="match status" value="1"/>
</dbReference>
<protein>
    <recommendedName>
        <fullName evidence="3">C2H2-type domain-containing protein</fullName>
    </recommendedName>
</protein>
<evidence type="ECO:0000259" key="3">
    <source>
        <dbReference type="PROSITE" id="PS50157"/>
    </source>
</evidence>
<evidence type="ECO:0000256" key="1">
    <source>
        <dbReference type="PROSITE-ProRule" id="PRU00042"/>
    </source>
</evidence>
<feature type="compositionally biased region" description="Low complexity" evidence="2">
    <location>
        <begin position="1"/>
        <end position="18"/>
    </location>
</feature>